<gene>
    <name evidence="1" type="ORF">ACOLOM_LOCUS3451</name>
</gene>
<dbReference type="Proteomes" id="UP000789525">
    <property type="component" value="Unassembled WGS sequence"/>
</dbReference>
<sequence>MPEKVETSLEGLYIVDDFVTKDEERELINMLDLNAWCGRGIAYVSIMINDYRISFDVDFFQPYLRRKFSKKSPNPEMKRRTQHYGYEFSYRYRKVMKDLGPLPDFLSFIIQRFGDQEIIQDAKDMPNMCIVNEYDAGQGDYDYYLYYCCLVIITKVLNILLWRHFVYTSSFLLKSHNGAS</sequence>
<organism evidence="1 2">
    <name type="scientific">Acaulospora colombiana</name>
    <dbReference type="NCBI Taxonomy" id="27376"/>
    <lineage>
        <taxon>Eukaryota</taxon>
        <taxon>Fungi</taxon>
        <taxon>Fungi incertae sedis</taxon>
        <taxon>Mucoromycota</taxon>
        <taxon>Glomeromycotina</taxon>
        <taxon>Glomeromycetes</taxon>
        <taxon>Diversisporales</taxon>
        <taxon>Acaulosporaceae</taxon>
        <taxon>Acaulospora</taxon>
    </lineage>
</organism>
<name>A0ACA9LAZ2_9GLOM</name>
<accession>A0ACA9LAZ2</accession>
<evidence type="ECO:0000313" key="1">
    <source>
        <dbReference type="EMBL" id="CAG8516370.1"/>
    </source>
</evidence>
<reference evidence="1" key="1">
    <citation type="submission" date="2021-06" db="EMBL/GenBank/DDBJ databases">
        <authorList>
            <person name="Kallberg Y."/>
            <person name="Tangrot J."/>
            <person name="Rosling A."/>
        </authorList>
    </citation>
    <scope>NUCLEOTIDE SEQUENCE</scope>
    <source>
        <strain evidence="1">CL356</strain>
    </source>
</reference>
<dbReference type="EMBL" id="CAJVPT010005117">
    <property type="protein sequence ID" value="CAG8516370.1"/>
    <property type="molecule type" value="Genomic_DNA"/>
</dbReference>
<proteinExistence type="predicted"/>
<evidence type="ECO:0000313" key="2">
    <source>
        <dbReference type="Proteomes" id="UP000789525"/>
    </source>
</evidence>
<comment type="caution">
    <text evidence="1">The sequence shown here is derived from an EMBL/GenBank/DDBJ whole genome shotgun (WGS) entry which is preliminary data.</text>
</comment>
<protein>
    <submittedName>
        <fullName evidence="1">4999_t:CDS:1</fullName>
    </submittedName>
</protein>
<keyword evidence="2" id="KW-1185">Reference proteome</keyword>